<sequence>MMWEGMILAGIIPLLLIVLLLVLLAKQFGGTITTYVTDTHFDYTNLESGRLVPAEPETATRLTVTLIVQAYNSASSTRAVHNRHIAVKDKAGSLVRIELLEQKQIERNGEKQEVKEPVDIINMPPGHMQEWRLEGVMLSNQPNLKTPVAAFTDVTSFVFAYDVQKKKAGQTKKVTKSLQHES</sequence>
<proteinExistence type="predicted"/>
<reference evidence="1 2" key="1">
    <citation type="submission" date="2018-09" db="EMBL/GenBank/DDBJ databases">
        <title>Genomic Encyclopedia of Archaeal and Bacterial Type Strains, Phase II (KMG-II): from individual species to whole genera.</title>
        <authorList>
            <person name="Goeker M."/>
        </authorList>
    </citation>
    <scope>NUCLEOTIDE SEQUENCE [LARGE SCALE GENOMIC DNA]</scope>
    <source>
        <strain evidence="1 2">DSM 17008</strain>
    </source>
</reference>
<dbReference type="Proteomes" id="UP000285120">
    <property type="component" value="Unassembled WGS sequence"/>
</dbReference>
<name>A0A419V534_9BACL</name>
<comment type="caution">
    <text evidence="1">The sequence shown here is derived from an EMBL/GenBank/DDBJ whole genome shotgun (WGS) entry which is preliminary data.</text>
</comment>
<evidence type="ECO:0000313" key="2">
    <source>
        <dbReference type="Proteomes" id="UP000285120"/>
    </source>
</evidence>
<gene>
    <name evidence="1" type="ORF">ATL39_1932</name>
</gene>
<evidence type="ECO:0000313" key="1">
    <source>
        <dbReference type="EMBL" id="RKD73630.1"/>
    </source>
</evidence>
<dbReference type="EMBL" id="RAPK01000008">
    <property type="protein sequence ID" value="RKD73630.1"/>
    <property type="molecule type" value="Genomic_DNA"/>
</dbReference>
<protein>
    <submittedName>
        <fullName evidence="1">Uncharacterized protein</fullName>
    </submittedName>
</protein>
<accession>A0A419V534</accession>
<organism evidence="1 2">
    <name type="scientific">Sinobaca qinghaiensis</name>
    <dbReference type="NCBI Taxonomy" id="342944"/>
    <lineage>
        <taxon>Bacteria</taxon>
        <taxon>Bacillati</taxon>
        <taxon>Bacillota</taxon>
        <taxon>Bacilli</taxon>
        <taxon>Bacillales</taxon>
        <taxon>Sporolactobacillaceae</taxon>
        <taxon>Sinobaca</taxon>
    </lineage>
</organism>
<dbReference type="AlphaFoldDB" id="A0A419V534"/>
<keyword evidence="2" id="KW-1185">Reference proteome</keyword>